<protein>
    <submittedName>
        <fullName evidence="8">Putative sulfate exporter family transporter</fullName>
    </submittedName>
</protein>
<feature type="transmembrane region" description="Helical" evidence="7">
    <location>
        <begin position="26"/>
        <end position="45"/>
    </location>
</feature>
<dbReference type="PANTHER" id="PTHR30106">
    <property type="entry name" value="INNER MEMBRANE PROTEIN YEIH-RELATED"/>
    <property type="match status" value="1"/>
</dbReference>
<evidence type="ECO:0000256" key="6">
    <source>
        <dbReference type="ARBA" id="ARBA00023136"/>
    </source>
</evidence>
<proteinExistence type="inferred from homology"/>
<sequence length="579" mass="62166">MSTENTNVVVDDGRAKFSDLWKKEDYWAIWLGFLVLIIGYTLFAAQTPLKFRETVTTANQIMAAAAEKAPFKTIEWYAAQESKKKLRARDSSEGKTIASYTRTPGVWKDNPLESFYVAKEDVDAANARAKPVTDSAKAAEAATLENAKVAQKAAEDAGYKDSWLNAEAETKINAWRKAKGTTSKALAKPMNLFPTLAVFMVVLIVFFGIGMAFMGNNIAQFGLAFIGVFVVANLAFMMGSQTTMRTYGINAEAWAIIIGMLIANTVGTPSVIKPAIQTEYYIKTGLVLLGAEVLFDKIVAIGIPGVFVAWVVTPIVLVTTYIFGQKVLKISSKTLNITISADMSVCGTSAAIATAAACRAKKEELTLSIGISLVFTAIMMVAMPAFIKAVGIPEVLGGAWIGGTVDSTGAVAAAGAFLGEKAMYVAATIKMIQNVLIGVTAFFVALYWTTKVEPAEQGMSGRSVGIGEIWNRFPKFVIGFLVASILASMLSGSLGPDLSGAMVNEGLVRGIAGPVRTWCFVLAFTSIGLGTNFRELAHYFKGGKPIILYVCGQSFNLVLTLLMAYIMFYLVFPDITAKI</sequence>
<evidence type="ECO:0000313" key="9">
    <source>
        <dbReference type="Proteomes" id="UP000505077"/>
    </source>
</evidence>
<keyword evidence="5 7" id="KW-1133">Transmembrane helix</keyword>
<feature type="transmembrane region" description="Helical" evidence="7">
    <location>
        <begin position="365"/>
        <end position="387"/>
    </location>
</feature>
<feature type="transmembrane region" description="Helical" evidence="7">
    <location>
        <begin position="476"/>
        <end position="494"/>
    </location>
</feature>
<organism evidence="8 9">
    <name type="scientific">Candidatus Desulfovibrio kirbyi</name>
    <dbReference type="NCBI Taxonomy" id="2696086"/>
    <lineage>
        <taxon>Bacteria</taxon>
        <taxon>Pseudomonadati</taxon>
        <taxon>Thermodesulfobacteriota</taxon>
        <taxon>Desulfovibrionia</taxon>
        <taxon>Desulfovibrionales</taxon>
        <taxon>Desulfovibrionaceae</taxon>
        <taxon>Desulfovibrio</taxon>
    </lineage>
</organism>
<dbReference type="Proteomes" id="UP000505077">
    <property type="component" value="Unassembled WGS sequence"/>
</dbReference>
<evidence type="ECO:0000256" key="7">
    <source>
        <dbReference type="SAM" id="Phobius"/>
    </source>
</evidence>
<comment type="caution">
    <text evidence="8">The sequence shown here is derived from an EMBL/GenBank/DDBJ whole genome shotgun (WGS) entry which is preliminary data.</text>
</comment>
<dbReference type="PANTHER" id="PTHR30106:SF1">
    <property type="entry name" value="UPF0324 MEMBRANE PROTEIN FN0533"/>
    <property type="match status" value="1"/>
</dbReference>
<feature type="transmembrane region" description="Helical" evidence="7">
    <location>
        <begin position="515"/>
        <end position="534"/>
    </location>
</feature>
<gene>
    <name evidence="8" type="ORF">ZNDK_0766</name>
</gene>
<feature type="transmembrane region" description="Helical" evidence="7">
    <location>
        <begin position="546"/>
        <end position="572"/>
    </location>
</feature>
<evidence type="ECO:0000256" key="1">
    <source>
        <dbReference type="ARBA" id="ARBA00004651"/>
    </source>
</evidence>
<accession>A0A6L2R629</accession>
<keyword evidence="6 7" id="KW-0472">Membrane</keyword>
<feature type="transmembrane region" description="Helical" evidence="7">
    <location>
        <begin position="431"/>
        <end position="450"/>
    </location>
</feature>
<name>A0A6L2R629_9BACT</name>
<feature type="transmembrane region" description="Helical" evidence="7">
    <location>
        <begin position="251"/>
        <end position="272"/>
    </location>
</feature>
<dbReference type="InterPro" id="IPR018383">
    <property type="entry name" value="UPF0324_pro"/>
</dbReference>
<evidence type="ECO:0000256" key="2">
    <source>
        <dbReference type="ARBA" id="ARBA00007977"/>
    </source>
</evidence>
<evidence type="ECO:0000256" key="4">
    <source>
        <dbReference type="ARBA" id="ARBA00022692"/>
    </source>
</evidence>
<comment type="similarity">
    <text evidence="2">Belongs to the UPF0324 family.</text>
</comment>
<comment type="subcellular location">
    <subcellularLocation>
        <location evidence="1">Cell membrane</location>
        <topology evidence="1">Multi-pass membrane protein</topology>
    </subcellularLocation>
</comment>
<dbReference type="Pfam" id="PF03601">
    <property type="entry name" value="Cons_hypoth698"/>
    <property type="match status" value="1"/>
</dbReference>
<dbReference type="EMBL" id="BLLL01000007">
    <property type="protein sequence ID" value="GFH62995.1"/>
    <property type="molecule type" value="Genomic_DNA"/>
</dbReference>
<keyword evidence="4 7" id="KW-0812">Transmembrane</keyword>
<feature type="transmembrane region" description="Helical" evidence="7">
    <location>
        <begin position="192"/>
        <end position="212"/>
    </location>
</feature>
<keyword evidence="3" id="KW-1003">Cell membrane</keyword>
<evidence type="ECO:0000256" key="5">
    <source>
        <dbReference type="ARBA" id="ARBA00022989"/>
    </source>
</evidence>
<evidence type="ECO:0000256" key="3">
    <source>
        <dbReference type="ARBA" id="ARBA00022475"/>
    </source>
</evidence>
<feature type="transmembrane region" description="Helical" evidence="7">
    <location>
        <begin position="218"/>
        <end position="239"/>
    </location>
</feature>
<feature type="transmembrane region" description="Helical" evidence="7">
    <location>
        <begin position="298"/>
        <end position="323"/>
    </location>
</feature>
<dbReference type="GO" id="GO:0005886">
    <property type="term" value="C:plasma membrane"/>
    <property type="evidence" value="ECO:0007669"/>
    <property type="project" value="UniProtKB-SubCell"/>
</dbReference>
<evidence type="ECO:0000313" key="8">
    <source>
        <dbReference type="EMBL" id="GFH62995.1"/>
    </source>
</evidence>
<reference evidence="8 9" key="1">
    <citation type="journal article" date="2020" name="ISME J.">
        <title>Parallel Reductive Genome Evolution in Desulfovibrio Ectosymbionts Independently Acquired by Trichonympha Protists in the Termite Gut.</title>
        <authorList>
            <person name="Takeuchi M."/>
            <person name="Kuwahara H."/>
            <person name="Murakami T."/>
            <person name="Takahashi K."/>
            <person name="Kajitani R."/>
            <person name="Toyoda A."/>
            <person name="Itoh T."/>
            <person name="Ohkuma M."/>
            <person name="Hongoh Y."/>
        </authorList>
    </citation>
    <scope>NUCLEOTIDE SEQUENCE [LARGE SCALE GENOMIC DNA]</scope>
    <source>
        <strain evidence="8">ZnDsv-02</strain>
    </source>
</reference>
<dbReference type="AlphaFoldDB" id="A0A6L2R629"/>